<dbReference type="Proteomes" id="UP000324376">
    <property type="component" value="Unassembled WGS sequence"/>
</dbReference>
<dbReference type="InterPro" id="IPR018550">
    <property type="entry name" value="Lipid-A_deacylase-rel"/>
</dbReference>
<sequence>MGMGYAQTPMKLSVDKETVTNKSYSIDINAFQGTILKHNPDISHLITSHPSGLILAINHQTYGDKEWQRLYNYPDYGVSLVYQDLKNDFLGISIGAFAHYNFYFLRRYLQLRIAQGATYASKPYDIDDNYRNIAYGSHIMSASYALLNYRHQNVIQHVGLQLGIGILHYSNGNSKAPNKSTNTLFANVAVNYNLSQQPKQYIAKEEGLLRGSRPIGLGVMLSGGFNESDLVGSGRYPFLTVGMFAHKQLNKKSTIVVGSELFFSKALERYIDYRAVGDFGDGTTGNEDSKRAGVYVGHELTINKLAILINFGYYFYYPYDFEGTMYNRAGLKYNFTSSIFGAITVRSHAAKAEAIEYSIGYRL</sequence>
<proteinExistence type="predicted"/>
<accession>A0A5S5CD15</accession>
<dbReference type="Pfam" id="PF09411">
    <property type="entry name" value="PagL"/>
    <property type="match status" value="1"/>
</dbReference>
<gene>
    <name evidence="1" type="ORF">BD809_102101</name>
</gene>
<dbReference type="Gene3D" id="2.40.160.20">
    <property type="match status" value="1"/>
</dbReference>
<evidence type="ECO:0000313" key="2">
    <source>
        <dbReference type="Proteomes" id="UP000324376"/>
    </source>
</evidence>
<protein>
    <submittedName>
        <fullName evidence="1">Lipid A 3-O-deacylase PagL</fullName>
    </submittedName>
</protein>
<comment type="caution">
    <text evidence="1">The sequence shown here is derived from an EMBL/GenBank/DDBJ whole genome shotgun (WGS) entry which is preliminary data.</text>
</comment>
<organism evidence="1 2">
    <name type="scientific">Aquimarina intermedia</name>
    <dbReference type="NCBI Taxonomy" id="350814"/>
    <lineage>
        <taxon>Bacteria</taxon>
        <taxon>Pseudomonadati</taxon>
        <taxon>Bacteroidota</taxon>
        <taxon>Flavobacteriia</taxon>
        <taxon>Flavobacteriales</taxon>
        <taxon>Flavobacteriaceae</taxon>
        <taxon>Aquimarina</taxon>
    </lineage>
</organism>
<dbReference type="AlphaFoldDB" id="A0A5S5CD15"/>
<evidence type="ECO:0000313" key="1">
    <source>
        <dbReference type="EMBL" id="TYP75893.1"/>
    </source>
</evidence>
<reference evidence="1 2" key="1">
    <citation type="submission" date="2019-07" db="EMBL/GenBank/DDBJ databases">
        <title>Genomic Encyclopedia of Archaeal and Bacterial Type Strains, Phase II (KMG-II): from individual species to whole genera.</title>
        <authorList>
            <person name="Goeker M."/>
        </authorList>
    </citation>
    <scope>NUCLEOTIDE SEQUENCE [LARGE SCALE GENOMIC DNA]</scope>
    <source>
        <strain evidence="1 2">DSM 17527</strain>
    </source>
</reference>
<name>A0A5S5CD15_9FLAO</name>
<keyword evidence="2" id="KW-1185">Reference proteome</keyword>
<dbReference type="EMBL" id="VNHU01000002">
    <property type="protein sequence ID" value="TYP75893.1"/>
    <property type="molecule type" value="Genomic_DNA"/>
</dbReference>